<evidence type="ECO:0000259" key="1">
    <source>
        <dbReference type="Pfam" id="PF09851"/>
    </source>
</evidence>
<name>A0A0H3N248_CLODC</name>
<feature type="domain" description="SHOCT" evidence="1">
    <location>
        <begin position="226"/>
        <end position="253"/>
    </location>
</feature>
<organism evidence="3 4">
    <name type="scientific">Clostridioides difficile (strain CD196)</name>
    <name type="common">Peptoclostridium difficile</name>
    <dbReference type="NCBI Taxonomy" id="645462"/>
    <lineage>
        <taxon>Bacteria</taxon>
        <taxon>Bacillati</taxon>
        <taxon>Bacillota</taxon>
        <taxon>Clostridia</taxon>
        <taxon>Peptostreptococcales</taxon>
        <taxon>Peptostreptococcaceae</taxon>
        <taxon>Clostridioides</taxon>
    </lineage>
</organism>
<accession>A0A0H3N248</accession>
<dbReference type="KEGG" id="cdc:CD196_1473"/>
<reference evidence="3 4" key="1">
    <citation type="journal article" date="2009" name="Genome Biol.">
        <title>Comparative genome and phenotypic analysis of Clostridium difficile 027 strains provides insight into the evolution of a hypervirulent bacterium.</title>
        <authorList>
            <person name="Stabler R.A."/>
            <person name="He M."/>
            <person name="Dawson L."/>
            <person name="Martin M."/>
            <person name="Valiente E."/>
            <person name="Corton C."/>
            <person name="Lawley T.D."/>
            <person name="Sebaihia M."/>
            <person name="Quail M.A."/>
            <person name="Rose G."/>
            <person name="Gerding D.N."/>
            <person name="Gibert M."/>
            <person name="Popoff M.R."/>
            <person name="Parkhill J."/>
            <person name="Dougan G."/>
            <person name="Wren B.W."/>
        </authorList>
    </citation>
    <scope>NUCLEOTIDE SEQUENCE [LARGE SCALE GENOMIC DNA]</scope>
    <source>
        <strain evidence="3 4">CD196</strain>
    </source>
</reference>
<dbReference type="Pfam" id="PF09851">
    <property type="entry name" value="SHOCT"/>
    <property type="match status" value="1"/>
</dbReference>
<dbReference type="Proteomes" id="UP000002068">
    <property type="component" value="Chromosome"/>
</dbReference>
<evidence type="ECO:0000259" key="2">
    <source>
        <dbReference type="Pfam" id="PF14471"/>
    </source>
</evidence>
<dbReference type="InterPro" id="IPR018649">
    <property type="entry name" value="SHOCT"/>
</dbReference>
<dbReference type="RefSeq" id="WP_009888848.1">
    <property type="nucleotide sequence ID" value="NC_013315.1"/>
</dbReference>
<protein>
    <recommendedName>
        <fullName evidence="5">SHOCT domain-containing protein</fullName>
    </recommendedName>
</protein>
<evidence type="ECO:0000313" key="4">
    <source>
        <dbReference type="Proteomes" id="UP000002068"/>
    </source>
</evidence>
<dbReference type="Pfam" id="PF14471">
    <property type="entry name" value="DUF4428"/>
    <property type="match status" value="1"/>
</dbReference>
<proteinExistence type="predicted"/>
<dbReference type="EMBL" id="FN538970">
    <property type="protein sequence ID" value="CBA62826.1"/>
    <property type="molecule type" value="Genomic_DNA"/>
</dbReference>
<evidence type="ECO:0008006" key="5">
    <source>
        <dbReference type="Google" id="ProtNLM"/>
    </source>
</evidence>
<gene>
    <name evidence="3" type="ordered locus">CD196_1473</name>
</gene>
<dbReference type="InterPro" id="IPR027872">
    <property type="entry name" value="DUF4428"/>
</dbReference>
<feature type="domain" description="DUF4428" evidence="2">
    <location>
        <begin position="11"/>
        <end position="57"/>
    </location>
</feature>
<evidence type="ECO:0000313" key="3">
    <source>
        <dbReference type="EMBL" id="CBA62826.1"/>
    </source>
</evidence>
<dbReference type="HOGENOM" id="CLU_093409_0_0_9"/>
<dbReference type="AlphaFoldDB" id="A0A0H3N248"/>
<sequence>MGLFGKKKADICCICNTEIGVLNIEDGWICNSCFKEYCDALSMTKAPKILRKLDIEKTISSTKKNNELQKIFNTTNNIENYIEFDEDNKKWLVSKKSINDKKTPIIHSYEDIVKFELLENGETVTKGGIGRALAGGILFGEAGAIVGGITGKKTTRKVVDTFKIKITINNIDNPIEYIELINKKTKTNSSAYEKAYKDAHKILSTLSAITQSIKETDNINTKSVADEILKYKNLLDMEAITQDEFNTKKKELLNL</sequence>